<dbReference type="Gene3D" id="2.60.40.10">
    <property type="entry name" value="Immunoglobulins"/>
    <property type="match status" value="1"/>
</dbReference>
<organism evidence="2 3">
    <name type="scientific">Candidatus Lloydbacteria bacterium RIFCSPHIGHO2_02_FULL_50_13</name>
    <dbReference type="NCBI Taxonomy" id="1798661"/>
    <lineage>
        <taxon>Bacteria</taxon>
        <taxon>Candidatus Lloydiibacteriota</taxon>
    </lineage>
</organism>
<evidence type="ECO:0000256" key="1">
    <source>
        <dbReference type="SAM" id="Phobius"/>
    </source>
</evidence>
<feature type="transmembrane region" description="Helical" evidence="1">
    <location>
        <begin position="196"/>
        <end position="217"/>
    </location>
</feature>
<dbReference type="AlphaFoldDB" id="A0A1G2D4T3"/>
<keyword evidence="1" id="KW-0472">Membrane</keyword>
<feature type="transmembrane region" description="Helical" evidence="1">
    <location>
        <begin position="169"/>
        <end position="190"/>
    </location>
</feature>
<accession>A0A1G2D4T3</accession>
<dbReference type="SUPFAM" id="SSF49354">
    <property type="entry name" value="PapD-like"/>
    <property type="match status" value="1"/>
</dbReference>
<reference evidence="2 3" key="1">
    <citation type="journal article" date="2016" name="Nat. Commun.">
        <title>Thousands of microbial genomes shed light on interconnected biogeochemical processes in an aquifer system.</title>
        <authorList>
            <person name="Anantharaman K."/>
            <person name="Brown C.T."/>
            <person name="Hug L.A."/>
            <person name="Sharon I."/>
            <person name="Castelle C.J."/>
            <person name="Probst A.J."/>
            <person name="Thomas B.C."/>
            <person name="Singh A."/>
            <person name="Wilkins M.J."/>
            <person name="Karaoz U."/>
            <person name="Brodie E.L."/>
            <person name="Williams K.H."/>
            <person name="Hubbard S.S."/>
            <person name="Banfield J.F."/>
        </authorList>
    </citation>
    <scope>NUCLEOTIDE SEQUENCE [LARGE SCALE GENOMIC DNA]</scope>
</reference>
<evidence type="ECO:0000313" key="2">
    <source>
        <dbReference type="EMBL" id="OGZ07960.1"/>
    </source>
</evidence>
<dbReference type="Proteomes" id="UP000177996">
    <property type="component" value="Unassembled WGS sequence"/>
</dbReference>
<comment type="caution">
    <text evidence="2">The sequence shown here is derived from an EMBL/GenBank/DDBJ whole genome shotgun (WGS) entry which is preliminary data.</text>
</comment>
<gene>
    <name evidence="2" type="ORF">A3D65_05155</name>
</gene>
<name>A0A1G2D4T3_9BACT</name>
<sequence length="225" mass="24977">MLWKFIIEHTPLSVDCVIIKRMNISHSHIQKSLFFLALVGFLFFSYSIASAKIGVGMGAGEIRVDEPVKLGGIYELPSVRIFNTGDEITTYGMGVAFHQDYYQLRPDKNWFSFSPSTFTIGPGESQEVKITMLVPLKGEPGDYFAFIESGPVPTNAPGTSVGVAVATKLFFTLVPANIFQAIGFRVSSFFETYSPWSWGGLGLIALIILFVIFRKFFSFNIAVKK</sequence>
<feature type="transmembrane region" description="Helical" evidence="1">
    <location>
        <begin position="32"/>
        <end position="49"/>
    </location>
</feature>
<dbReference type="InterPro" id="IPR013783">
    <property type="entry name" value="Ig-like_fold"/>
</dbReference>
<keyword evidence="1" id="KW-0812">Transmembrane</keyword>
<protein>
    <submittedName>
        <fullName evidence="2">Uncharacterized protein</fullName>
    </submittedName>
</protein>
<keyword evidence="1" id="KW-1133">Transmembrane helix</keyword>
<dbReference type="InterPro" id="IPR008962">
    <property type="entry name" value="PapD-like_sf"/>
</dbReference>
<proteinExistence type="predicted"/>
<dbReference type="EMBL" id="MHLL01000048">
    <property type="protein sequence ID" value="OGZ07960.1"/>
    <property type="molecule type" value="Genomic_DNA"/>
</dbReference>
<evidence type="ECO:0000313" key="3">
    <source>
        <dbReference type="Proteomes" id="UP000177996"/>
    </source>
</evidence>